<dbReference type="PANTHER" id="PTHR14112:SF29">
    <property type="entry name" value="PROTEIN SSXA1"/>
    <property type="match status" value="1"/>
</dbReference>
<dbReference type="Proteomes" id="UP000030759">
    <property type="component" value="Unassembled WGS sequence"/>
</dbReference>
<dbReference type="InterPro" id="IPR001909">
    <property type="entry name" value="KRAB"/>
</dbReference>
<feature type="non-terminal residue" evidence="2">
    <location>
        <position position="1"/>
    </location>
</feature>
<dbReference type="InterPro" id="IPR036051">
    <property type="entry name" value="KRAB_dom_sf"/>
</dbReference>
<evidence type="ECO:0000313" key="3">
    <source>
        <dbReference type="Proteomes" id="UP000030759"/>
    </source>
</evidence>
<dbReference type="SUPFAM" id="SSF109640">
    <property type="entry name" value="KRAB domain (Kruppel-associated box)"/>
    <property type="match status" value="1"/>
</dbReference>
<evidence type="ECO:0000313" key="2">
    <source>
        <dbReference type="EMBL" id="ERE65186.1"/>
    </source>
</evidence>
<dbReference type="EMBL" id="KE685677">
    <property type="protein sequence ID" value="ERE65186.1"/>
    <property type="molecule type" value="Genomic_DNA"/>
</dbReference>
<evidence type="ECO:0000259" key="1">
    <source>
        <dbReference type="PROSITE" id="PS50806"/>
    </source>
</evidence>
<name>A0A061HXA4_CRIGR</name>
<dbReference type="InterPro" id="IPR019041">
    <property type="entry name" value="SSXRD_motif"/>
</dbReference>
<proteinExistence type="predicted"/>
<dbReference type="SMART" id="SM00349">
    <property type="entry name" value="KRAB"/>
    <property type="match status" value="1"/>
</dbReference>
<dbReference type="PROSITE" id="PS50806">
    <property type="entry name" value="KRAB_RELATED"/>
    <property type="match status" value="1"/>
</dbReference>
<gene>
    <name evidence="2" type="ORF">H671_xg20451</name>
</gene>
<reference evidence="3" key="1">
    <citation type="journal article" date="2013" name="Nat. Biotechnol.">
        <title>Chinese hamster genome sequenced from sorted chromosomes.</title>
        <authorList>
            <person name="Brinkrolf K."/>
            <person name="Rupp O."/>
            <person name="Laux H."/>
            <person name="Kollin F."/>
            <person name="Ernst W."/>
            <person name="Linke B."/>
            <person name="Kofler R."/>
            <person name="Romand S."/>
            <person name="Hesse F."/>
            <person name="Budach W.E."/>
            <person name="Galosy S."/>
            <person name="Muller D."/>
            <person name="Noll T."/>
            <person name="Wienberg J."/>
            <person name="Jostock T."/>
            <person name="Leonard M."/>
            <person name="Grillari J."/>
            <person name="Tauch A."/>
            <person name="Goesmann A."/>
            <person name="Helk B."/>
            <person name="Mott J.E."/>
            <person name="Puhler A."/>
            <person name="Borth N."/>
        </authorList>
    </citation>
    <scope>NUCLEOTIDE SEQUENCE [LARGE SCALE GENOMIC DNA]</scope>
    <source>
        <strain evidence="3">17A/GY</strain>
    </source>
</reference>
<dbReference type="Pfam" id="PF09514">
    <property type="entry name" value="SSXRD"/>
    <property type="match status" value="1"/>
</dbReference>
<protein>
    <submittedName>
        <fullName evidence="2">Protein SSX3-like protein</fullName>
    </submittedName>
</protein>
<dbReference type="PANTHER" id="PTHR14112">
    <property type="entry name" value="SYNOVIAL SARCOMA, X MEMBER"/>
    <property type="match status" value="1"/>
</dbReference>
<sequence length="154" mass="18132">TGSIQAFLQDRIPSAMNRRRSCSVNVKKTEHNPEKTCKAFEDISKYFSKEEWAKMSYSEKSTHVYMERNYTTMTRLERNESKLSVWSHRLRERKKPVIYEEISDPEEEDEDEEEKGWTCARCKFCEAGDSGCMFPNTQLSCHEGVTQYRTDVMS</sequence>
<dbReference type="AlphaFoldDB" id="A0A061HXA4"/>
<feature type="domain" description="KRAB-related" evidence="1">
    <location>
        <begin position="35"/>
        <end position="98"/>
    </location>
</feature>
<dbReference type="GO" id="GO:0005634">
    <property type="term" value="C:nucleus"/>
    <property type="evidence" value="ECO:0007669"/>
    <property type="project" value="InterPro"/>
</dbReference>
<organism evidence="2 3">
    <name type="scientific">Cricetulus griseus</name>
    <name type="common">Chinese hamster</name>
    <name type="synonym">Cricetulus barabensis griseus</name>
    <dbReference type="NCBI Taxonomy" id="10029"/>
    <lineage>
        <taxon>Eukaryota</taxon>
        <taxon>Metazoa</taxon>
        <taxon>Chordata</taxon>
        <taxon>Craniata</taxon>
        <taxon>Vertebrata</taxon>
        <taxon>Euteleostomi</taxon>
        <taxon>Mammalia</taxon>
        <taxon>Eutheria</taxon>
        <taxon>Euarchontoglires</taxon>
        <taxon>Glires</taxon>
        <taxon>Rodentia</taxon>
        <taxon>Myomorpha</taxon>
        <taxon>Muroidea</taxon>
        <taxon>Cricetidae</taxon>
        <taxon>Cricetinae</taxon>
        <taxon>Cricetulus</taxon>
    </lineage>
</organism>
<accession>A0A061HXA4</accession>
<dbReference type="InterPro" id="IPR003655">
    <property type="entry name" value="aKRAB"/>
</dbReference>
<dbReference type="GO" id="GO:0006355">
    <property type="term" value="P:regulation of DNA-templated transcription"/>
    <property type="evidence" value="ECO:0007669"/>
    <property type="project" value="InterPro"/>
</dbReference>